<gene>
    <name evidence="2" type="ORF">KCV87_34035</name>
</gene>
<feature type="domain" description="NACHT N-terminal Helical" evidence="1">
    <location>
        <begin position="5"/>
        <end position="73"/>
    </location>
</feature>
<accession>A0AA45R455</accession>
<evidence type="ECO:0000313" key="2">
    <source>
        <dbReference type="EMBL" id="QUF04278.1"/>
    </source>
</evidence>
<sequence>MPRTPALTFAGALRILGKHEVKAVERLDKALGGSILASGVVSLVDGGTTVLFAALWGWVDQKNEATRLLRELAVTEAEKRQLAMGEARDCHDSLYLTEIPAPPPSRGFGENLEHLARWVDARAEETGDCFTGLAGGEGAVQVFGEGFRAQVLDRYQSHCGRQAAGRAARGERGCARQARRAERHADARRALHLG</sequence>
<dbReference type="InterPro" id="IPR054567">
    <property type="entry name" value="NNH7"/>
</dbReference>
<evidence type="ECO:0000259" key="1">
    <source>
        <dbReference type="Pfam" id="PF22738"/>
    </source>
</evidence>
<dbReference type="Pfam" id="PF22738">
    <property type="entry name" value="NNH7"/>
    <property type="match status" value="1"/>
</dbReference>
<name>A0AA45R455_9PSEU</name>
<evidence type="ECO:0000313" key="3">
    <source>
        <dbReference type="Proteomes" id="UP000677152"/>
    </source>
</evidence>
<reference evidence="2" key="1">
    <citation type="submission" date="2021-04" db="EMBL/GenBank/DDBJ databases">
        <title>Genomic sequence of Actinosynnema pretiosum subsp. pretiosum ATCC 31280 (C-14919).</title>
        <authorList>
            <person name="Bai L."/>
            <person name="Wang X."/>
            <person name="Xiao Y."/>
        </authorList>
    </citation>
    <scope>NUCLEOTIDE SEQUENCE</scope>
    <source>
        <strain evidence="2">ATCC 31280</strain>
    </source>
</reference>
<organism evidence="2 3">
    <name type="scientific">Actinosynnema pretiosum subsp. pretiosum</name>
    <dbReference type="NCBI Taxonomy" id="103721"/>
    <lineage>
        <taxon>Bacteria</taxon>
        <taxon>Bacillati</taxon>
        <taxon>Actinomycetota</taxon>
        <taxon>Actinomycetes</taxon>
        <taxon>Pseudonocardiales</taxon>
        <taxon>Pseudonocardiaceae</taxon>
        <taxon>Actinosynnema</taxon>
    </lineage>
</organism>
<dbReference type="Proteomes" id="UP000677152">
    <property type="component" value="Chromosome"/>
</dbReference>
<dbReference type="AlphaFoldDB" id="A0AA45R455"/>
<dbReference type="EMBL" id="CP073249">
    <property type="protein sequence ID" value="QUF04278.1"/>
    <property type="molecule type" value="Genomic_DNA"/>
</dbReference>
<proteinExistence type="predicted"/>
<protein>
    <recommendedName>
        <fullName evidence="1">NACHT N-terminal Helical domain-containing protein</fullName>
    </recommendedName>
</protein>